<dbReference type="CDD" id="cd05233">
    <property type="entry name" value="SDR_c"/>
    <property type="match status" value="1"/>
</dbReference>
<dbReference type="PANTHER" id="PTHR42760:SF133">
    <property type="entry name" value="3-OXOACYL-[ACYL-CARRIER-PROTEIN] REDUCTASE"/>
    <property type="match status" value="1"/>
</dbReference>
<evidence type="ECO:0000256" key="1">
    <source>
        <dbReference type="ARBA" id="ARBA00006484"/>
    </source>
</evidence>
<organism evidence="3 4">
    <name type="scientific">Gemmobacter caeni</name>
    <dbReference type="NCBI Taxonomy" id="589035"/>
    <lineage>
        <taxon>Bacteria</taxon>
        <taxon>Pseudomonadati</taxon>
        <taxon>Pseudomonadota</taxon>
        <taxon>Alphaproteobacteria</taxon>
        <taxon>Rhodobacterales</taxon>
        <taxon>Paracoccaceae</taxon>
        <taxon>Gemmobacter</taxon>
    </lineage>
</organism>
<name>A0A2T6B3E8_9RHOB</name>
<evidence type="ECO:0000256" key="2">
    <source>
        <dbReference type="ARBA" id="ARBA00023002"/>
    </source>
</evidence>
<evidence type="ECO:0000313" key="4">
    <source>
        <dbReference type="Proteomes" id="UP000244224"/>
    </source>
</evidence>
<dbReference type="Proteomes" id="UP000244224">
    <property type="component" value="Unassembled WGS sequence"/>
</dbReference>
<dbReference type="InterPro" id="IPR020904">
    <property type="entry name" value="Sc_DH/Rdtase_CS"/>
</dbReference>
<protein>
    <submittedName>
        <fullName evidence="3">NAD(P)-dependent dehydrogenase (Short-subunit alcohol dehydrogenase family)</fullName>
    </submittedName>
</protein>
<keyword evidence="4" id="KW-1185">Reference proteome</keyword>
<proteinExistence type="inferred from homology"/>
<dbReference type="GO" id="GO:0016616">
    <property type="term" value="F:oxidoreductase activity, acting on the CH-OH group of donors, NAD or NADP as acceptor"/>
    <property type="evidence" value="ECO:0007669"/>
    <property type="project" value="TreeGrafter"/>
</dbReference>
<dbReference type="PANTHER" id="PTHR42760">
    <property type="entry name" value="SHORT-CHAIN DEHYDROGENASES/REDUCTASES FAMILY MEMBER"/>
    <property type="match status" value="1"/>
</dbReference>
<evidence type="ECO:0000313" key="3">
    <source>
        <dbReference type="EMBL" id="PTX50596.1"/>
    </source>
</evidence>
<gene>
    <name evidence="3" type="ORF">C8N34_105241</name>
</gene>
<dbReference type="Pfam" id="PF13561">
    <property type="entry name" value="adh_short_C2"/>
    <property type="match status" value="1"/>
</dbReference>
<dbReference type="AlphaFoldDB" id="A0A2T6B3E8"/>
<dbReference type="FunFam" id="3.40.50.720:FF:000084">
    <property type="entry name" value="Short-chain dehydrogenase reductase"/>
    <property type="match status" value="1"/>
</dbReference>
<dbReference type="EMBL" id="QBKP01000005">
    <property type="protein sequence ID" value="PTX50596.1"/>
    <property type="molecule type" value="Genomic_DNA"/>
</dbReference>
<accession>A0A2T6B3E8</accession>
<comment type="caution">
    <text evidence="3">The sequence shown here is derived from an EMBL/GenBank/DDBJ whole genome shotgun (WGS) entry which is preliminary data.</text>
</comment>
<dbReference type="PROSITE" id="PS00061">
    <property type="entry name" value="ADH_SHORT"/>
    <property type="match status" value="1"/>
</dbReference>
<dbReference type="OrthoDB" id="9804774at2"/>
<dbReference type="PRINTS" id="PR00080">
    <property type="entry name" value="SDRFAMILY"/>
</dbReference>
<keyword evidence="2" id="KW-0560">Oxidoreductase</keyword>
<comment type="similarity">
    <text evidence="1">Belongs to the short-chain dehydrogenases/reductases (SDR) family.</text>
</comment>
<dbReference type="InterPro" id="IPR002347">
    <property type="entry name" value="SDR_fam"/>
</dbReference>
<dbReference type="Gene3D" id="3.40.50.720">
    <property type="entry name" value="NAD(P)-binding Rossmann-like Domain"/>
    <property type="match status" value="1"/>
</dbReference>
<dbReference type="PRINTS" id="PR00081">
    <property type="entry name" value="GDHRDH"/>
</dbReference>
<dbReference type="NCBIfam" id="NF009466">
    <property type="entry name" value="PRK12826.1-2"/>
    <property type="match status" value="1"/>
</dbReference>
<dbReference type="SUPFAM" id="SSF51735">
    <property type="entry name" value="NAD(P)-binding Rossmann-fold domains"/>
    <property type="match status" value="1"/>
</dbReference>
<dbReference type="InterPro" id="IPR036291">
    <property type="entry name" value="NAD(P)-bd_dom_sf"/>
</dbReference>
<dbReference type="RefSeq" id="WP_108128800.1">
    <property type="nucleotide sequence ID" value="NZ_QBKP01000005.1"/>
</dbReference>
<reference evidence="3 4" key="1">
    <citation type="submission" date="2018-04" db="EMBL/GenBank/DDBJ databases">
        <title>Genomic Encyclopedia of Archaeal and Bacterial Type Strains, Phase II (KMG-II): from individual species to whole genera.</title>
        <authorList>
            <person name="Goeker M."/>
        </authorList>
    </citation>
    <scope>NUCLEOTIDE SEQUENCE [LARGE SCALE GENOMIC DNA]</scope>
    <source>
        <strain evidence="3 4">DSM 21823</strain>
    </source>
</reference>
<sequence>MKLDLTGRRVVVTAGCGGIGRAIADAFASAGARVAVCDIDPALVTASPHLARLCDVSDEAAVTAFFAEVMAEFGSIDVLVNNAGIAGPTRAVEEISLAEWRQTLAVNLDGQFLAARAVIPAMKAQRSGAIINLSSTAGRMGMPLRAPYSASKYGVRGLTDVLAIELGEYGIRVNALMPGMVAGPRLDKVVAEQASARGMTGAAYLPLMLHNISMHQTVTPEDVAAMAVFLASDAGQHISGQSIGICANFESYRAPLARIPEEADGD</sequence>